<dbReference type="SUPFAM" id="SSF51556">
    <property type="entry name" value="Metallo-dependent hydrolases"/>
    <property type="match status" value="1"/>
</dbReference>
<evidence type="ECO:0000256" key="2">
    <source>
        <dbReference type="SAM" id="SignalP"/>
    </source>
</evidence>
<dbReference type="InterPro" id="IPR032466">
    <property type="entry name" value="Metal_Hydrolase"/>
</dbReference>
<dbReference type="RefSeq" id="WP_345158699.1">
    <property type="nucleotide sequence ID" value="NZ_BAABHC010000010.1"/>
</dbReference>
<accession>A0ABP8LL14</accession>
<evidence type="ECO:0000259" key="3">
    <source>
        <dbReference type="Pfam" id="PF04909"/>
    </source>
</evidence>
<evidence type="ECO:0000313" key="5">
    <source>
        <dbReference type="Proteomes" id="UP001500552"/>
    </source>
</evidence>
<keyword evidence="1" id="KW-0456">Lyase</keyword>
<feature type="chain" id="PRO_5046144100" description="Amidohydrolase-related domain-containing protein" evidence="2">
    <location>
        <begin position="21"/>
        <end position="282"/>
    </location>
</feature>
<comment type="caution">
    <text evidence="4">The sequence shown here is derived from an EMBL/GenBank/DDBJ whole genome shotgun (WGS) entry which is preliminary data.</text>
</comment>
<evidence type="ECO:0000256" key="1">
    <source>
        <dbReference type="ARBA" id="ARBA00023239"/>
    </source>
</evidence>
<proteinExistence type="predicted"/>
<organism evidence="4 5">
    <name type="scientific">Pontibacter saemangeumensis</name>
    <dbReference type="NCBI Taxonomy" id="1084525"/>
    <lineage>
        <taxon>Bacteria</taxon>
        <taxon>Pseudomonadati</taxon>
        <taxon>Bacteroidota</taxon>
        <taxon>Cytophagia</taxon>
        <taxon>Cytophagales</taxon>
        <taxon>Hymenobacteraceae</taxon>
        <taxon>Pontibacter</taxon>
    </lineage>
</organism>
<feature type="domain" description="Amidohydrolase-related" evidence="3">
    <location>
        <begin position="119"/>
        <end position="281"/>
    </location>
</feature>
<name>A0ABP8LL14_9BACT</name>
<reference evidence="5" key="1">
    <citation type="journal article" date="2019" name="Int. J. Syst. Evol. Microbiol.">
        <title>The Global Catalogue of Microorganisms (GCM) 10K type strain sequencing project: providing services to taxonomists for standard genome sequencing and annotation.</title>
        <authorList>
            <consortium name="The Broad Institute Genomics Platform"/>
            <consortium name="The Broad Institute Genome Sequencing Center for Infectious Disease"/>
            <person name="Wu L."/>
            <person name="Ma J."/>
        </authorList>
    </citation>
    <scope>NUCLEOTIDE SEQUENCE [LARGE SCALE GENOMIC DNA]</scope>
    <source>
        <strain evidence="5">JCM 17926</strain>
    </source>
</reference>
<evidence type="ECO:0000313" key="4">
    <source>
        <dbReference type="EMBL" id="GAA4431794.1"/>
    </source>
</evidence>
<keyword evidence="2" id="KW-0732">Signal</keyword>
<dbReference type="InterPro" id="IPR032465">
    <property type="entry name" value="ACMSD"/>
</dbReference>
<keyword evidence="5" id="KW-1185">Reference proteome</keyword>
<dbReference type="Gene3D" id="3.20.20.140">
    <property type="entry name" value="Metal-dependent hydrolases"/>
    <property type="match status" value="1"/>
</dbReference>
<dbReference type="PANTHER" id="PTHR21240">
    <property type="entry name" value="2-AMINO-3-CARBOXYLMUCONATE-6-SEMIALDEHYDE DECARBOXYLASE"/>
    <property type="match status" value="1"/>
</dbReference>
<dbReference type="Proteomes" id="UP001500552">
    <property type="component" value="Unassembled WGS sequence"/>
</dbReference>
<dbReference type="CDD" id="cd01292">
    <property type="entry name" value="metallo-dependent_hydrolases"/>
    <property type="match status" value="1"/>
</dbReference>
<dbReference type="Pfam" id="PF04909">
    <property type="entry name" value="Amidohydro_2"/>
    <property type="match status" value="1"/>
</dbReference>
<sequence>MRTTLLLLMLLLSAFTITYGQKVFDTHIHGGANSVTQVDKLTSAGVYKAAISTSWDLQKTYKSSINLTLVHGLMIACPNGKVPYSDQYCYNDQEDFPDIKWVEELIKENKIQYIGEVLSQYYGISPSDERLYPYYALAEKYGIPVGIHTGLAGPDHGSPNFKVRLGTPMLFEGLLQEFPSIKVWIMHAGAPYLEETMAIMKYYRNVYADISAINNPYIYPEADFNNIMKKLIDAGLEDRLMFGSDNADIDMAIESVEKLEFLSVQQKEKIFFKNAEAFFKLK</sequence>
<protein>
    <recommendedName>
        <fullName evidence="3">Amidohydrolase-related domain-containing protein</fullName>
    </recommendedName>
</protein>
<gene>
    <name evidence="4" type="ORF">GCM10023188_19700</name>
</gene>
<dbReference type="EMBL" id="BAABHC010000010">
    <property type="protein sequence ID" value="GAA4431794.1"/>
    <property type="molecule type" value="Genomic_DNA"/>
</dbReference>
<dbReference type="InterPro" id="IPR006680">
    <property type="entry name" value="Amidohydro-rel"/>
</dbReference>
<feature type="signal peptide" evidence="2">
    <location>
        <begin position="1"/>
        <end position="20"/>
    </location>
</feature>